<sequence>MSDPHPYKRRPAIHWAALFCFIFGGMALGVWQAMVHPDTPLSSAWNPMRPLDVKDPMTSITNWKLQRALADDTMCLAALQTGAVAKIKPDYVENDRCGISPQVSLSEAGEARLKPVNTRCQTALRLAMWSHHSLEPLAAEIFGQGLSEITHFSSYSCREMRTSSGSTGRMSSHATADSIDISGFVLEDGTRLSLLKDWNGELKKAAFLREANATACTWFRLTLGPNYNRLHADHFHLQHTGFGLCR</sequence>
<keyword evidence="4" id="KW-1185">Reference proteome</keyword>
<dbReference type="eggNOG" id="COG3921">
    <property type="taxonomic scope" value="Bacteria"/>
</dbReference>
<dbReference type="Proteomes" id="UP000027734">
    <property type="component" value="Unassembled WGS sequence"/>
</dbReference>
<gene>
    <name evidence="3" type="ORF">DSW25_01515</name>
</gene>
<name>A0A073ILL3_9RHOB</name>
<dbReference type="OrthoDB" id="9809788at2"/>
<accession>A0A073ILL3</accession>
<dbReference type="STRING" id="1300350.Z948_1590"/>
<evidence type="ECO:0000313" key="4">
    <source>
        <dbReference type="Proteomes" id="UP000027734"/>
    </source>
</evidence>
<keyword evidence="1" id="KW-0472">Membrane</keyword>
<evidence type="ECO:0000313" key="3">
    <source>
        <dbReference type="EMBL" id="KEJ90619.1"/>
    </source>
</evidence>
<feature type="transmembrane region" description="Helical" evidence="1">
    <location>
        <begin position="12"/>
        <end position="34"/>
    </location>
</feature>
<organism evidence="3 4">
    <name type="scientific">Sulfitobacter donghicola DSW-25 = KCTC 12864 = JCM 14565</name>
    <dbReference type="NCBI Taxonomy" id="1300350"/>
    <lineage>
        <taxon>Bacteria</taxon>
        <taxon>Pseudomonadati</taxon>
        <taxon>Pseudomonadota</taxon>
        <taxon>Alphaproteobacteria</taxon>
        <taxon>Rhodobacterales</taxon>
        <taxon>Roseobacteraceae</taxon>
        <taxon>Sulfitobacter</taxon>
    </lineage>
</organism>
<comment type="caution">
    <text evidence="3">The sequence shown here is derived from an EMBL/GenBank/DDBJ whole genome shotgun (WGS) entry which is preliminary data.</text>
</comment>
<keyword evidence="1" id="KW-1133">Transmembrane helix</keyword>
<dbReference type="RefSeq" id="WP_025058997.1">
    <property type="nucleotide sequence ID" value="NZ_JAMC01000001.1"/>
</dbReference>
<proteinExistence type="predicted"/>
<evidence type="ECO:0000259" key="2">
    <source>
        <dbReference type="Pfam" id="PF06904"/>
    </source>
</evidence>
<dbReference type="AlphaFoldDB" id="A0A073ILL3"/>
<evidence type="ECO:0000256" key="1">
    <source>
        <dbReference type="SAM" id="Phobius"/>
    </source>
</evidence>
<keyword evidence="1" id="KW-0812">Transmembrane</keyword>
<feature type="domain" description="Extensin-like C-terminal" evidence="2">
    <location>
        <begin position="74"/>
        <end position="246"/>
    </location>
</feature>
<dbReference type="InterPro" id="IPR009683">
    <property type="entry name" value="Extensin-like_C"/>
</dbReference>
<dbReference type="EMBL" id="JAMC01000001">
    <property type="protein sequence ID" value="KEJ90619.1"/>
    <property type="molecule type" value="Genomic_DNA"/>
</dbReference>
<dbReference type="Pfam" id="PF06904">
    <property type="entry name" value="Extensin-like_C"/>
    <property type="match status" value="1"/>
</dbReference>
<reference evidence="3 4" key="1">
    <citation type="submission" date="2014-01" db="EMBL/GenBank/DDBJ databases">
        <title>Sulfitobacter donghicola JCM 14565 Genome Sequencing.</title>
        <authorList>
            <person name="Lai Q."/>
            <person name="Hong Z."/>
        </authorList>
    </citation>
    <scope>NUCLEOTIDE SEQUENCE [LARGE SCALE GENOMIC DNA]</scope>
    <source>
        <strain evidence="3 4">JCM 14565</strain>
    </source>
</reference>
<protein>
    <submittedName>
        <fullName evidence="3">Extensin</fullName>
    </submittedName>
</protein>